<accession>A0A6M3LAS4</accession>
<dbReference type="InterPro" id="IPR013320">
    <property type="entry name" value="ConA-like_dom_sf"/>
</dbReference>
<sequence length="235" mass="24943">MNLLTLPKSLSSYNPIPNGCLLYLPLWNPGLSGSTFKSIDPYGHLCTVTGALYGSTGRTFDGADDLINCGSGASLDDIFDTGGTYLAWINPSSDGEGDKGRVIEKANPSFFTTSEATGKVKMSFAQLFSTLYGEWETTATEVTIGTRTFVAVTYNSSSVANNPIMYIDGVVKTVGSGLTEVSTPDGTRTSDAASDLIIGNNVGGTRSYAGIIETTWAYNRILSAGEIEHIRQVTK</sequence>
<dbReference type="AlphaFoldDB" id="A0A6M3LAS4"/>
<dbReference type="SUPFAM" id="SSF49899">
    <property type="entry name" value="Concanavalin A-like lectins/glucanases"/>
    <property type="match status" value="1"/>
</dbReference>
<proteinExistence type="predicted"/>
<name>A0A6M3LAS4_9ZZZZ</name>
<dbReference type="Pfam" id="PF13385">
    <property type="entry name" value="Laminin_G_3"/>
    <property type="match status" value="1"/>
</dbReference>
<dbReference type="GO" id="GO:0030246">
    <property type="term" value="F:carbohydrate binding"/>
    <property type="evidence" value="ECO:0007669"/>
    <property type="project" value="UniProtKB-KW"/>
</dbReference>
<dbReference type="Gene3D" id="2.60.120.200">
    <property type="match status" value="1"/>
</dbReference>
<reference evidence="1" key="1">
    <citation type="submission" date="2020-03" db="EMBL/GenBank/DDBJ databases">
        <title>The deep terrestrial virosphere.</title>
        <authorList>
            <person name="Holmfeldt K."/>
            <person name="Nilsson E."/>
            <person name="Simone D."/>
            <person name="Lopez-Fernandez M."/>
            <person name="Wu X."/>
            <person name="de Brujin I."/>
            <person name="Lundin D."/>
            <person name="Andersson A."/>
            <person name="Bertilsson S."/>
            <person name="Dopson M."/>
        </authorList>
    </citation>
    <scope>NUCLEOTIDE SEQUENCE</scope>
    <source>
        <strain evidence="1">MM415B03196</strain>
    </source>
</reference>
<dbReference type="EMBL" id="MT143035">
    <property type="protein sequence ID" value="QJA92066.1"/>
    <property type="molecule type" value="Genomic_DNA"/>
</dbReference>
<organism evidence="1">
    <name type="scientific">viral metagenome</name>
    <dbReference type="NCBI Taxonomy" id="1070528"/>
    <lineage>
        <taxon>unclassified sequences</taxon>
        <taxon>metagenomes</taxon>
        <taxon>organismal metagenomes</taxon>
    </lineage>
</organism>
<protein>
    <submittedName>
        <fullName evidence="1">Putative lectin/glucanase superfamily protein</fullName>
    </submittedName>
</protein>
<evidence type="ECO:0000313" key="1">
    <source>
        <dbReference type="EMBL" id="QJA92066.1"/>
    </source>
</evidence>
<gene>
    <name evidence="1" type="ORF">MM415B03196_0003</name>
</gene>
<keyword evidence="1" id="KW-0430">Lectin</keyword>